<dbReference type="InterPro" id="IPR036136">
    <property type="entry name" value="Nit/Sulf_reduc_fer-like_dom_sf"/>
</dbReference>
<gene>
    <name evidence="9" type="ORF">METZ01_LOCUS416759</name>
</gene>
<evidence type="ECO:0000256" key="3">
    <source>
        <dbReference type="ARBA" id="ARBA00022723"/>
    </source>
</evidence>
<keyword evidence="6" id="KW-0411">Iron-sulfur</keyword>
<evidence type="ECO:0000256" key="2">
    <source>
        <dbReference type="ARBA" id="ARBA00022617"/>
    </source>
</evidence>
<keyword evidence="3" id="KW-0479">Metal-binding</keyword>
<evidence type="ECO:0008006" key="10">
    <source>
        <dbReference type="Google" id="ProtNLM"/>
    </source>
</evidence>
<dbReference type="AlphaFoldDB" id="A0A382WZY1"/>
<evidence type="ECO:0000256" key="6">
    <source>
        <dbReference type="ARBA" id="ARBA00023014"/>
    </source>
</evidence>
<proteinExistence type="predicted"/>
<dbReference type="GO" id="GO:0046872">
    <property type="term" value="F:metal ion binding"/>
    <property type="evidence" value="ECO:0007669"/>
    <property type="project" value="UniProtKB-KW"/>
</dbReference>
<accession>A0A382WZY1</accession>
<evidence type="ECO:0000259" key="8">
    <source>
        <dbReference type="Pfam" id="PF03460"/>
    </source>
</evidence>
<dbReference type="InterPro" id="IPR006067">
    <property type="entry name" value="NO2/SO3_Rdtase_4Fe4S_dom"/>
</dbReference>
<keyword evidence="4" id="KW-0560">Oxidoreductase</keyword>
<dbReference type="PANTHER" id="PTHR32439:SF9">
    <property type="entry name" value="BLR3264 PROTEIN"/>
    <property type="match status" value="1"/>
</dbReference>
<keyword evidence="5" id="KW-0408">Iron</keyword>
<dbReference type="Pfam" id="PF01077">
    <property type="entry name" value="NIR_SIR"/>
    <property type="match status" value="1"/>
</dbReference>
<reference evidence="9" key="1">
    <citation type="submission" date="2018-05" db="EMBL/GenBank/DDBJ databases">
        <authorList>
            <person name="Lanie J.A."/>
            <person name="Ng W.-L."/>
            <person name="Kazmierczak K.M."/>
            <person name="Andrzejewski T.M."/>
            <person name="Davidsen T.M."/>
            <person name="Wayne K.J."/>
            <person name="Tettelin H."/>
            <person name="Glass J.I."/>
            <person name="Rusch D."/>
            <person name="Podicherti R."/>
            <person name="Tsui H.-C.T."/>
            <person name="Winkler M.E."/>
        </authorList>
    </citation>
    <scope>NUCLEOTIDE SEQUENCE</scope>
</reference>
<dbReference type="SUPFAM" id="SSF56014">
    <property type="entry name" value="Nitrite and sulphite reductase 4Fe-4S domain-like"/>
    <property type="match status" value="2"/>
</dbReference>
<keyword evidence="2" id="KW-0349">Heme</keyword>
<feature type="non-terminal residue" evidence="9">
    <location>
        <position position="274"/>
    </location>
</feature>
<dbReference type="EMBL" id="UINC01163541">
    <property type="protein sequence ID" value="SVD63905.1"/>
    <property type="molecule type" value="Genomic_DNA"/>
</dbReference>
<keyword evidence="1" id="KW-0004">4Fe-4S</keyword>
<evidence type="ECO:0000256" key="1">
    <source>
        <dbReference type="ARBA" id="ARBA00022485"/>
    </source>
</evidence>
<dbReference type="Gene3D" id="3.90.480.20">
    <property type="match status" value="1"/>
</dbReference>
<feature type="domain" description="Nitrite/sulphite reductase 4Fe-4S" evidence="7">
    <location>
        <begin position="3"/>
        <end position="89"/>
    </location>
</feature>
<dbReference type="Gene3D" id="3.30.413.10">
    <property type="entry name" value="Sulfite Reductase Hemoprotein, domain 1"/>
    <property type="match status" value="2"/>
</dbReference>
<evidence type="ECO:0000256" key="5">
    <source>
        <dbReference type="ARBA" id="ARBA00023004"/>
    </source>
</evidence>
<sequence length="274" mass="31811">GLAIQKNEKDEIGFKVLVGGGQGRIPYIGQVIRDFLPKEHLLSYIEAITRVYNQLGRRDNIHKARIKILLAEVGLEKFSTLVEKEWNHIKNNEKLKLTDDEIKKFKSFFLDPKYKESKDLETRFTQKLKENPDFSEWYHLNTRSHKKDDHRIVILSLKPKGQPPGDLNAEQMRTVADMTKKYSHDEIRVTHEQNLVFPYTRKVDLYQIWEELKKLNLATTNIELASDIICCPGMDFCALATARSIPVAQQLSNYFHELKSEKNIGNLRIKISGC</sequence>
<dbReference type="InterPro" id="IPR005117">
    <property type="entry name" value="NiRdtase/SiRdtase_haem-b_fer"/>
</dbReference>
<feature type="domain" description="Nitrite/Sulfite reductase ferredoxin-like" evidence="8">
    <location>
        <begin position="163"/>
        <end position="214"/>
    </location>
</feature>
<dbReference type="GO" id="GO:0051539">
    <property type="term" value="F:4 iron, 4 sulfur cluster binding"/>
    <property type="evidence" value="ECO:0007669"/>
    <property type="project" value="UniProtKB-KW"/>
</dbReference>
<dbReference type="Pfam" id="PF03460">
    <property type="entry name" value="NIR_SIR_ferr"/>
    <property type="match status" value="1"/>
</dbReference>
<organism evidence="9">
    <name type="scientific">marine metagenome</name>
    <dbReference type="NCBI Taxonomy" id="408172"/>
    <lineage>
        <taxon>unclassified sequences</taxon>
        <taxon>metagenomes</taxon>
        <taxon>ecological metagenomes</taxon>
    </lineage>
</organism>
<dbReference type="InterPro" id="IPR045854">
    <property type="entry name" value="NO2/SO3_Rdtase_4Fe4S_sf"/>
</dbReference>
<dbReference type="SUPFAM" id="SSF55124">
    <property type="entry name" value="Nitrite/Sulfite reductase N-terminal domain-like"/>
    <property type="match status" value="1"/>
</dbReference>
<evidence type="ECO:0000313" key="9">
    <source>
        <dbReference type="EMBL" id="SVD63905.1"/>
    </source>
</evidence>
<protein>
    <recommendedName>
        <fullName evidence="10">Nitrite/sulphite reductase 4Fe-4S domain-containing protein</fullName>
    </recommendedName>
</protein>
<dbReference type="InterPro" id="IPR051329">
    <property type="entry name" value="NIR_SIR_4Fe-4S"/>
</dbReference>
<evidence type="ECO:0000256" key="4">
    <source>
        <dbReference type="ARBA" id="ARBA00023002"/>
    </source>
</evidence>
<dbReference type="GO" id="GO:0020037">
    <property type="term" value="F:heme binding"/>
    <property type="evidence" value="ECO:0007669"/>
    <property type="project" value="InterPro"/>
</dbReference>
<dbReference type="PANTHER" id="PTHR32439">
    <property type="entry name" value="FERREDOXIN--NITRITE REDUCTASE, CHLOROPLASTIC"/>
    <property type="match status" value="1"/>
</dbReference>
<name>A0A382WZY1_9ZZZZ</name>
<dbReference type="GO" id="GO:0016491">
    <property type="term" value="F:oxidoreductase activity"/>
    <property type="evidence" value="ECO:0007669"/>
    <property type="project" value="UniProtKB-KW"/>
</dbReference>
<evidence type="ECO:0000259" key="7">
    <source>
        <dbReference type="Pfam" id="PF01077"/>
    </source>
</evidence>
<feature type="non-terminal residue" evidence="9">
    <location>
        <position position="1"/>
    </location>
</feature>